<keyword evidence="10" id="KW-1185">Reference proteome</keyword>
<sequence>MSSGTSLVGYAAPRRIQLTEGGNPGGKPEIATFAAGCFWGVEHIFLKHFPPSENKGILKTSVGYTGGKEDAKNPDYRTVCSGVTDHAEAVRIEFDPSIVKYDELVEFFYRIHDPTTKDQQGKDVGRQYRSAIFYNTPEQLEIARRVTEEVQKKHFDPKGQKIVTEIIPAGEWWDAEDYHQKYLIKNPDGYHCPNHRLHW</sequence>
<dbReference type="SUPFAM" id="SSF55068">
    <property type="entry name" value="Peptide methionine sulfoxide reductase"/>
    <property type="match status" value="1"/>
</dbReference>
<dbReference type="EC" id="1.8.4.11" evidence="2"/>
<dbReference type="GO" id="GO:0034599">
    <property type="term" value="P:cellular response to oxidative stress"/>
    <property type="evidence" value="ECO:0007669"/>
    <property type="project" value="UniProtKB-ARBA"/>
</dbReference>
<feature type="domain" description="Peptide methionine sulphoxide reductase MsrA" evidence="8">
    <location>
        <begin position="31"/>
        <end position="191"/>
    </location>
</feature>
<dbReference type="Pfam" id="PF01625">
    <property type="entry name" value="PMSR"/>
    <property type="match status" value="1"/>
</dbReference>
<evidence type="ECO:0000256" key="5">
    <source>
        <dbReference type="ARBA" id="ARBA00030643"/>
    </source>
</evidence>
<evidence type="ECO:0000256" key="2">
    <source>
        <dbReference type="ARBA" id="ARBA00012502"/>
    </source>
</evidence>
<accession>A0A060STC3</accession>
<dbReference type="GO" id="GO:0008113">
    <property type="term" value="F:peptide-methionine (S)-S-oxide reductase activity"/>
    <property type="evidence" value="ECO:0007669"/>
    <property type="project" value="UniProtKB-EC"/>
</dbReference>
<dbReference type="OrthoDB" id="77405at2759"/>
<evidence type="ECO:0000313" key="9">
    <source>
        <dbReference type="EMBL" id="CDO75713.1"/>
    </source>
</evidence>
<dbReference type="FunFam" id="3.30.1060.10:FF:000006">
    <property type="entry name" value="Peptide methionine sulfoxide reductase"/>
    <property type="match status" value="1"/>
</dbReference>
<comment type="caution">
    <text evidence="9">The sequence shown here is derived from an EMBL/GenBank/DDBJ whole genome shotgun (WGS) entry which is preliminary data.</text>
</comment>
<proteinExistence type="inferred from homology"/>
<comment type="catalytic activity">
    <reaction evidence="7">
        <text>[thioredoxin]-disulfide + L-methionine + H2O = L-methionine (S)-S-oxide + [thioredoxin]-dithiol</text>
        <dbReference type="Rhea" id="RHEA:19993"/>
        <dbReference type="Rhea" id="RHEA-COMP:10698"/>
        <dbReference type="Rhea" id="RHEA-COMP:10700"/>
        <dbReference type="ChEBI" id="CHEBI:15377"/>
        <dbReference type="ChEBI" id="CHEBI:29950"/>
        <dbReference type="ChEBI" id="CHEBI:50058"/>
        <dbReference type="ChEBI" id="CHEBI:57844"/>
        <dbReference type="ChEBI" id="CHEBI:58772"/>
        <dbReference type="EC" id="1.8.4.11"/>
    </reaction>
</comment>
<dbReference type="NCBIfam" id="TIGR00401">
    <property type="entry name" value="msrA"/>
    <property type="match status" value="1"/>
</dbReference>
<dbReference type="EMBL" id="CCBP010000285">
    <property type="protein sequence ID" value="CDO75713.1"/>
    <property type="molecule type" value="Genomic_DNA"/>
</dbReference>
<reference evidence="9" key="1">
    <citation type="submission" date="2014-01" db="EMBL/GenBank/DDBJ databases">
        <title>The genome of the white-rot fungus Pycnoporus cinnabarinus: a basidiomycete model with a versatile arsenal for lignocellulosic biomass breakdown.</title>
        <authorList>
            <person name="Levasseur A."/>
            <person name="Lomascolo A."/>
            <person name="Ruiz-Duenas F.J."/>
            <person name="Uzan E."/>
            <person name="Piumi F."/>
            <person name="Kues U."/>
            <person name="Ram A.F.J."/>
            <person name="Murat C."/>
            <person name="Haon M."/>
            <person name="Benoit I."/>
            <person name="Arfi Y."/>
            <person name="Chevret D."/>
            <person name="Drula E."/>
            <person name="Kwon M.J."/>
            <person name="Gouret P."/>
            <person name="Lesage-Meessen L."/>
            <person name="Lombard V."/>
            <person name="Mariette J."/>
            <person name="Noirot C."/>
            <person name="Park J."/>
            <person name="Patyshakuliyeva A."/>
            <person name="Wieneger R.A.B."/>
            <person name="Wosten H.A.B."/>
            <person name="Martin F."/>
            <person name="Coutinho P.M."/>
            <person name="de Vries R."/>
            <person name="Martinez A.T."/>
            <person name="Klopp C."/>
            <person name="Pontarotti P."/>
            <person name="Henrissat B."/>
            <person name="Record E."/>
        </authorList>
    </citation>
    <scope>NUCLEOTIDE SEQUENCE [LARGE SCALE GENOMIC DNA]</scope>
    <source>
        <strain evidence="9">BRFM137</strain>
    </source>
</reference>
<dbReference type="PANTHER" id="PTHR42799:SF2">
    <property type="entry name" value="MITOCHONDRIAL PEPTIDE METHIONINE SULFOXIDE REDUCTASE"/>
    <property type="match status" value="1"/>
</dbReference>
<dbReference type="InterPro" id="IPR036509">
    <property type="entry name" value="Met_Sox_Rdtase_MsrA_sf"/>
</dbReference>
<comment type="catalytic activity">
    <reaction evidence="6">
        <text>L-methionyl-[protein] + [thioredoxin]-disulfide + H2O = L-methionyl-(S)-S-oxide-[protein] + [thioredoxin]-dithiol</text>
        <dbReference type="Rhea" id="RHEA:14217"/>
        <dbReference type="Rhea" id="RHEA-COMP:10698"/>
        <dbReference type="Rhea" id="RHEA-COMP:10700"/>
        <dbReference type="Rhea" id="RHEA-COMP:12313"/>
        <dbReference type="Rhea" id="RHEA-COMP:12315"/>
        <dbReference type="ChEBI" id="CHEBI:15377"/>
        <dbReference type="ChEBI" id="CHEBI:16044"/>
        <dbReference type="ChEBI" id="CHEBI:29950"/>
        <dbReference type="ChEBI" id="CHEBI:44120"/>
        <dbReference type="ChEBI" id="CHEBI:50058"/>
        <dbReference type="EC" id="1.8.4.11"/>
    </reaction>
</comment>
<evidence type="ECO:0000313" key="10">
    <source>
        <dbReference type="Proteomes" id="UP000029665"/>
    </source>
</evidence>
<dbReference type="InterPro" id="IPR002569">
    <property type="entry name" value="Met_Sox_Rdtase_MsrA_dom"/>
</dbReference>
<organism evidence="9 10">
    <name type="scientific">Pycnoporus cinnabarinus</name>
    <name type="common">Cinnabar-red polypore</name>
    <name type="synonym">Trametes cinnabarina</name>
    <dbReference type="NCBI Taxonomy" id="5643"/>
    <lineage>
        <taxon>Eukaryota</taxon>
        <taxon>Fungi</taxon>
        <taxon>Dikarya</taxon>
        <taxon>Basidiomycota</taxon>
        <taxon>Agaricomycotina</taxon>
        <taxon>Agaricomycetes</taxon>
        <taxon>Polyporales</taxon>
        <taxon>Polyporaceae</taxon>
        <taxon>Trametes</taxon>
    </lineage>
</organism>
<dbReference type="GO" id="GO:0005737">
    <property type="term" value="C:cytoplasm"/>
    <property type="evidence" value="ECO:0007669"/>
    <property type="project" value="TreeGrafter"/>
</dbReference>
<dbReference type="InterPro" id="IPR050162">
    <property type="entry name" value="MsrA_MetSO_reductase"/>
</dbReference>
<gene>
    <name evidence="9" type="ORF">BN946_scf184493.g11</name>
</gene>
<keyword evidence="3" id="KW-0560">Oxidoreductase</keyword>
<dbReference type="PANTHER" id="PTHR42799">
    <property type="entry name" value="MITOCHONDRIAL PEPTIDE METHIONINE SULFOXIDE REDUCTASE"/>
    <property type="match status" value="1"/>
</dbReference>
<dbReference type="Gene3D" id="3.30.1060.10">
    <property type="entry name" value="Peptide methionine sulphoxide reductase MsrA"/>
    <property type="match status" value="1"/>
</dbReference>
<evidence type="ECO:0000256" key="3">
    <source>
        <dbReference type="ARBA" id="ARBA00023002"/>
    </source>
</evidence>
<evidence type="ECO:0000256" key="6">
    <source>
        <dbReference type="ARBA" id="ARBA00047806"/>
    </source>
</evidence>
<dbReference type="AlphaFoldDB" id="A0A060STC3"/>
<dbReference type="HAMAP" id="MF_01401">
    <property type="entry name" value="MsrA"/>
    <property type="match status" value="1"/>
</dbReference>
<name>A0A060STC3_PYCCI</name>
<protein>
    <recommendedName>
        <fullName evidence="2">peptide-methionine (S)-S-oxide reductase</fullName>
        <ecNumber evidence="2">1.8.4.11</ecNumber>
    </recommendedName>
    <alternativeName>
        <fullName evidence="5">Peptide-methionine (S)-S-oxide reductase</fullName>
    </alternativeName>
    <alternativeName>
        <fullName evidence="4">Protein-methionine-S-oxide reductase</fullName>
    </alternativeName>
</protein>
<dbReference type="OMA" id="LFWESHD"/>
<dbReference type="STRING" id="5643.A0A060STC3"/>
<evidence type="ECO:0000256" key="7">
    <source>
        <dbReference type="ARBA" id="ARBA00048782"/>
    </source>
</evidence>
<evidence type="ECO:0000259" key="8">
    <source>
        <dbReference type="Pfam" id="PF01625"/>
    </source>
</evidence>
<dbReference type="Proteomes" id="UP000029665">
    <property type="component" value="Unassembled WGS sequence"/>
</dbReference>
<evidence type="ECO:0000256" key="4">
    <source>
        <dbReference type="ARBA" id="ARBA00030273"/>
    </source>
</evidence>
<dbReference type="HOGENOM" id="CLU_031040_10_2_1"/>
<evidence type="ECO:0000256" key="1">
    <source>
        <dbReference type="ARBA" id="ARBA00005591"/>
    </source>
</evidence>
<comment type="similarity">
    <text evidence="1">Belongs to the MsrA Met sulfoxide reductase family.</text>
</comment>